<dbReference type="PATRIC" id="fig|1354253.4.peg.662"/>
<dbReference type="InterPro" id="IPR010679">
    <property type="entry name" value="DUF1254"/>
</dbReference>
<name>A0A1B7I5P2_9ENTR</name>
<dbReference type="RefSeq" id="WP_064512084.1">
    <property type="nucleotide sequence ID" value="NZ_LXEP01000004.1"/>
</dbReference>
<gene>
    <name evidence="2" type="ORF">M977_00643</name>
</gene>
<evidence type="ECO:0000313" key="3">
    <source>
        <dbReference type="Proteomes" id="UP000078504"/>
    </source>
</evidence>
<evidence type="ECO:0000313" key="2">
    <source>
        <dbReference type="EMBL" id="OAT23728.1"/>
    </source>
</evidence>
<proteinExistence type="predicted"/>
<feature type="domain" description="DUF1254" evidence="1">
    <location>
        <begin position="11"/>
        <end position="68"/>
    </location>
</feature>
<organism evidence="2 3">
    <name type="scientific">Buttiauxella gaviniae ATCC 51604</name>
    <dbReference type="NCBI Taxonomy" id="1354253"/>
    <lineage>
        <taxon>Bacteria</taxon>
        <taxon>Pseudomonadati</taxon>
        <taxon>Pseudomonadota</taxon>
        <taxon>Gammaproteobacteria</taxon>
        <taxon>Enterobacterales</taxon>
        <taxon>Enterobacteriaceae</taxon>
        <taxon>Buttiauxella</taxon>
    </lineage>
</organism>
<dbReference type="EMBL" id="LXEP01000004">
    <property type="protein sequence ID" value="OAT23728.1"/>
    <property type="molecule type" value="Genomic_DNA"/>
</dbReference>
<protein>
    <recommendedName>
        <fullName evidence="1">DUF1254 domain-containing protein</fullName>
    </recommendedName>
</protein>
<comment type="caution">
    <text evidence="2">The sequence shown here is derived from an EMBL/GenBank/DDBJ whole genome shotgun (WGS) entry which is preliminary data.</text>
</comment>
<dbReference type="AlphaFoldDB" id="A0A1B7I5P2"/>
<dbReference type="SUPFAM" id="SSF160935">
    <property type="entry name" value="VPA0735-like"/>
    <property type="match status" value="1"/>
</dbReference>
<evidence type="ECO:0000259" key="1">
    <source>
        <dbReference type="Pfam" id="PF06863"/>
    </source>
</evidence>
<dbReference type="Proteomes" id="UP000078504">
    <property type="component" value="Unassembled WGS sequence"/>
</dbReference>
<dbReference type="Pfam" id="PF06863">
    <property type="entry name" value="DUF1254"/>
    <property type="match status" value="1"/>
</dbReference>
<reference evidence="2 3" key="1">
    <citation type="submission" date="2016-04" db="EMBL/GenBank/DDBJ databases">
        <title>ATOL: Assembling a taxonomically balanced genome-scale reconstruction of the evolutionary history of the Enterobacteriaceae.</title>
        <authorList>
            <person name="Plunkett G.III."/>
            <person name="Neeno-Eckwall E.C."/>
            <person name="Glasner J.D."/>
            <person name="Perna N.T."/>
        </authorList>
    </citation>
    <scope>NUCLEOTIDE SEQUENCE [LARGE SCALE GENOMIC DNA]</scope>
    <source>
        <strain evidence="2 3">ATCC 51604</strain>
    </source>
</reference>
<accession>A0A1B7I5P2</accession>
<sequence length="240" mass="27118">MNEEVKHGATNKFYHHRMPMEIDKQPAVLMNRDTLYSFAIIDASHGATVHVPEGDGRYISLHVMDHDHTTEHVYYGAGDYKIDPDKATHFLVLNIRTQVNPNDPADIQKAHVIQDEYKVTFPDGYTPKAFKMIDWNTDELKKLQAHYCQLADKRGVSKTSGPHGDYPQEDVNIGGWGGLPAKHAFDWVVAPADEGAKNAQCSSTTIRPLPVQYDKNGYWSLTVYNAEGWVKSEICTYLEL</sequence>